<reference evidence="1" key="1">
    <citation type="submission" date="2021-02" db="EMBL/GenBank/DDBJ databases">
        <authorList>
            <consortium name="DOE Joint Genome Institute"/>
            <person name="Ahrendt S."/>
            <person name="Looney B.P."/>
            <person name="Miyauchi S."/>
            <person name="Morin E."/>
            <person name="Drula E."/>
            <person name="Courty P.E."/>
            <person name="Chicoki N."/>
            <person name="Fauchery L."/>
            <person name="Kohler A."/>
            <person name="Kuo A."/>
            <person name="Labutti K."/>
            <person name="Pangilinan J."/>
            <person name="Lipzen A."/>
            <person name="Riley R."/>
            <person name="Andreopoulos W."/>
            <person name="He G."/>
            <person name="Johnson J."/>
            <person name="Barry K.W."/>
            <person name="Grigoriev I.V."/>
            <person name="Nagy L."/>
            <person name="Hibbett D."/>
            <person name="Henrissat B."/>
            <person name="Matheny P.B."/>
            <person name="Labbe J."/>
            <person name="Martin F."/>
        </authorList>
    </citation>
    <scope>NUCLEOTIDE SEQUENCE</scope>
    <source>
        <strain evidence="1">FP105234-sp</strain>
    </source>
</reference>
<dbReference type="EMBL" id="MU276550">
    <property type="protein sequence ID" value="KAI0038253.1"/>
    <property type="molecule type" value="Genomic_DNA"/>
</dbReference>
<comment type="caution">
    <text evidence="1">The sequence shown here is derived from an EMBL/GenBank/DDBJ whole genome shotgun (WGS) entry which is preliminary data.</text>
</comment>
<dbReference type="Proteomes" id="UP000814033">
    <property type="component" value="Unassembled WGS sequence"/>
</dbReference>
<protein>
    <submittedName>
        <fullName evidence="1">Uncharacterized protein</fullName>
    </submittedName>
</protein>
<gene>
    <name evidence="1" type="ORF">FA95DRAFT_1613528</name>
</gene>
<sequence length="187" mass="20793">MSQRITVSIDVPTSDLADRLANLTVNFSPKKERGEERSSGKSKDARAPSKSSAPSEKSSAPSKKSSAPSEKSSAPSEKSSAPSEKSEASNEPSVDCDSDDPKPKRETPEPWKGEAWVVLKGRHPGVYATMEDRDIARGKSLYGMVRYYRTYEQARRVYDEAHSRGETRVYSKSWDEESEHGLPPRRN</sequence>
<reference evidence="1" key="2">
    <citation type="journal article" date="2022" name="New Phytol.">
        <title>Evolutionary transition to the ectomycorrhizal habit in the genomes of a hyperdiverse lineage of mushroom-forming fungi.</title>
        <authorList>
            <person name="Looney B."/>
            <person name="Miyauchi S."/>
            <person name="Morin E."/>
            <person name="Drula E."/>
            <person name="Courty P.E."/>
            <person name="Kohler A."/>
            <person name="Kuo A."/>
            <person name="LaButti K."/>
            <person name="Pangilinan J."/>
            <person name="Lipzen A."/>
            <person name="Riley R."/>
            <person name="Andreopoulos W."/>
            <person name="He G."/>
            <person name="Johnson J."/>
            <person name="Nolan M."/>
            <person name="Tritt A."/>
            <person name="Barry K.W."/>
            <person name="Grigoriev I.V."/>
            <person name="Nagy L.G."/>
            <person name="Hibbett D."/>
            <person name="Henrissat B."/>
            <person name="Matheny P.B."/>
            <person name="Labbe J."/>
            <person name="Martin F.M."/>
        </authorList>
    </citation>
    <scope>NUCLEOTIDE SEQUENCE</scope>
    <source>
        <strain evidence="1">FP105234-sp</strain>
    </source>
</reference>
<organism evidence="1 2">
    <name type="scientific">Auriscalpium vulgare</name>
    <dbReference type="NCBI Taxonomy" id="40419"/>
    <lineage>
        <taxon>Eukaryota</taxon>
        <taxon>Fungi</taxon>
        <taxon>Dikarya</taxon>
        <taxon>Basidiomycota</taxon>
        <taxon>Agaricomycotina</taxon>
        <taxon>Agaricomycetes</taxon>
        <taxon>Russulales</taxon>
        <taxon>Auriscalpiaceae</taxon>
        <taxon>Auriscalpium</taxon>
    </lineage>
</organism>
<proteinExistence type="predicted"/>
<accession>A0ACB8R2N8</accession>
<evidence type="ECO:0000313" key="2">
    <source>
        <dbReference type="Proteomes" id="UP000814033"/>
    </source>
</evidence>
<name>A0ACB8R2N8_9AGAM</name>
<evidence type="ECO:0000313" key="1">
    <source>
        <dbReference type="EMBL" id="KAI0038253.1"/>
    </source>
</evidence>
<keyword evidence="2" id="KW-1185">Reference proteome</keyword>